<feature type="compositionally biased region" description="Basic and acidic residues" evidence="1">
    <location>
        <begin position="93"/>
        <end position="106"/>
    </location>
</feature>
<feature type="region of interest" description="Disordered" evidence="1">
    <location>
        <begin position="14"/>
        <end position="116"/>
    </location>
</feature>
<feature type="compositionally biased region" description="Basic and acidic residues" evidence="1">
    <location>
        <begin position="67"/>
        <end position="81"/>
    </location>
</feature>
<dbReference type="Proteomes" id="UP001324427">
    <property type="component" value="Unassembled WGS sequence"/>
</dbReference>
<reference evidence="2 3" key="1">
    <citation type="submission" date="2021-11" db="EMBL/GenBank/DDBJ databases">
        <title>Black yeast isolated from Biological Soil Crust.</title>
        <authorList>
            <person name="Kurbessoian T."/>
        </authorList>
    </citation>
    <scope>NUCLEOTIDE SEQUENCE [LARGE SCALE GENOMIC DNA]</scope>
    <source>
        <strain evidence="2 3">CCFEE 5522</strain>
    </source>
</reference>
<accession>A0AAV9JFW2</accession>
<feature type="compositionally biased region" description="Polar residues" evidence="1">
    <location>
        <begin position="44"/>
        <end position="66"/>
    </location>
</feature>
<organism evidence="2 3">
    <name type="scientific">Oleoguttula mirabilis</name>
    <dbReference type="NCBI Taxonomy" id="1507867"/>
    <lineage>
        <taxon>Eukaryota</taxon>
        <taxon>Fungi</taxon>
        <taxon>Dikarya</taxon>
        <taxon>Ascomycota</taxon>
        <taxon>Pezizomycotina</taxon>
        <taxon>Dothideomycetes</taxon>
        <taxon>Dothideomycetidae</taxon>
        <taxon>Mycosphaerellales</taxon>
        <taxon>Teratosphaeriaceae</taxon>
        <taxon>Oleoguttula</taxon>
    </lineage>
</organism>
<protein>
    <submittedName>
        <fullName evidence="2">Uncharacterized protein</fullName>
    </submittedName>
</protein>
<proteinExistence type="predicted"/>
<dbReference type="AlphaFoldDB" id="A0AAV9JFW2"/>
<dbReference type="EMBL" id="JAVFHQ010000028">
    <property type="protein sequence ID" value="KAK4544006.1"/>
    <property type="molecule type" value="Genomic_DNA"/>
</dbReference>
<name>A0AAV9JFW2_9PEZI</name>
<comment type="caution">
    <text evidence="2">The sequence shown here is derived from an EMBL/GenBank/DDBJ whole genome shotgun (WGS) entry which is preliminary data.</text>
</comment>
<keyword evidence="3" id="KW-1185">Reference proteome</keyword>
<gene>
    <name evidence="2" type="ORF">LTR36_004780</name>
</gene>
<evidence type="ECO:0000313" key="3">
    <source>
        <dbReference type="Proteomes" id="UP001324427"/>
    </source>
</evidence>
<evidence type="ECO:0000256" key="1">
    <source>
        <dbReference type="SAM" id="MobiDB-lite"/>
    </source>
</evidence>
<evidence type="ECO:0000313" key="2">
    <source>
        <dbReference type="EMBL" id="KAK4544006.1"/>
    </source>
</evidence>
<sequence>MSLFRTTITASLRQTSRAVPATQPRFLSHTTCLRAEQPPPGNQPPSAKSANRSTHVADDPQSSASSKDPDEQKTGDDHPAKQPDTQISGDRTTGFHDFEGDVKGGKEGLGSRSDRK</sequence>